<reference evidence="1" key="1">
    <citation type="submission" date="2023-11" db="EMBL/GenBank/DDBJ databases">
        <title>MicrobeMod: A computational toolkit for identifying prokaryotic methylation and restriction-modification with nanopore sequencing.</title>
        <authorList>
            <person name="Crits-Christoph A."/>
            <person name="Kang S.C."/>
            <person name="Lee H."/>
            <person name="Ostrov N."/>
        </authorList>
    </citation>
    <scope>NUCLEOTIDE SEQUENCE</scope>
    <source>
        <strain evidence="1">ATCC BAA-953</strain>
    </source>
</reference>
<proteinExistence type="predicted"/>
<accession>A0AAJ2VSE7</accession>
<dbReference type="Proteomes" id="UP001276761">
    <property type="component" value="Unassembled WGS sequence"/>
</dbReference>
<organism evidence="1 2">
    <name type="scientific">Vreelandella alkaliphila</name>
    <dbReference type="NCBI Taxonomy" id="272774"/>
    <lineage>
        <taxon>Bacteria</taxon>
        <taxon>Pseudomonadati</taxon>
        <taxon>Pseudomonadota</taxon>
        <taxon>Gammaproteobacteria</taxon>
        <taxon>Oceanospirillales</taxon>
        <taxon>Halomonadaceae</taxon>
        <taxon>Vreelandella</taxon>
    </lineage>
</organism>
<name>A0AAJ2VSE7_9GAMM</name>
<comment type="caution">
    <text evidence="1">The sequence shown here is derived from an EMBL/GenBank/DDBJ whole genome shotgun (WGS) entry which is preliminary data.</text>
</comment>
<dbReference type="SUPFAM" id="SSF101386">
    <property type="entry name" value="all-alpha NTP pyrophosphatases"/>
    <property type="match status" value="1"/>
</dbReference>
<dbReference type="GeneID" id="303167562"/>
<gene>
    <name evidence="1" type="ORF">SIL78_18665</name>
</gene>
<protein>
    <recommendedName>
        <fullName evidence="3">NTP pyrophosphohydrolase MazG putative catalytic core domain-containing protein</fullName>
    </recommendedName>
</protein>
<dbReference type="EMBL" id="JAWXXT010000002">
    <property type="protein sequence ID" value="MDX5979574.1"/>
    <property type="molecule type" value="Genomic_DNA"/>
</dbReference>
<evidence type="ECO:0000313" key="2">
    <source>
        <dbReference type="Proteomes" id="UP001276761"/>
    </source>
</evidence>
<dbReference type="AlphaFoldDB" id="A0AAJ2VSE7"/>
<evidence type="ECO:0008006" key="3">
    <source>
        <dbReference type="Google" id="ProtNLM"/>
    </source>
</evidence>
<dbReference type="RefSeq" id="WP_198349976.1">
    <property type="nucleotide sequence ID" value="NZ_JABASV010000012.1"/>
</dbReference>
<evidence type="ECO:0000313" key="1">
    <source>
        <dbReference type="EMBL" id="MDX5979574.1"/>
    </source>
</evidence>
<sequence length="241" mass="26514">MKAIEYTPLAMTTASPSAGDHGVSSDLVHAVLGLCDEAKELLDAKTAENVIEELGDLLWFCALADSTLKLQLFERHAVEQTEGTTPFDIAAAALTLSGLIKKPYAYGKSLPLTKITHELLVIVAAVETLADRLNMTLAEVMELNLLKLKMRFPDRFNCAAAISRNAAHELALFEHWQTVLPIIRKSSVWFLCQESDLNDAKAYLGAHHAGQADTKFLKPTNVNRPGYWLAYALPSPKKARK</sequence>